<evidence type="ECO:0000313" key="3">
    <source>
        <dbReference type="Proteomes" id="UP000470082"/>
    </source>
</evidence>
<organism evidence="2 3">
    <name type="scientific">Floccifex porci</name>
    <dbReference type="NCBI Taxonomy" id="2606629"/>
    <lineage>
        <taxon>Bacteria</taxon>
        <taxon>Bacillati</taxon>
        <taxon>Bacillota</taxon>
        <taxon>Erysipelotrichia</taxon>
        <taxon>Erysipelotrichales</taxon>
        <taxon>Erysipelotrichaceae</taxon>
        <taxon>Floccifex</taxon>
    </lineage>
</organism>
<evidence type="ECO:0000313" key="2">
    <source>
        <dbReference type="EMBL" id="MSS01013.1"/>
    </source>
</evidence>
<comment type="caution">
    <text evidence="2">The sequence shown here is derived from an EMBL/GenBank/DDBJ whole genome shotgun (WGS) entry which is preliminary data.</text>
</comment>
<feature type="transmembrane region" description="Helical" evidence="1">
    <location>
        <begin position="7"/>
        <end position="28"/>
    </location>
</feature>
<name>A0A7X2N2Z4_9FIRM</name>
<keyword evidence="1" id="KW-0812">Transmembrane</keyword>
<dbReference type="EMBL" id="VUMM01000003">
    <property type="protein sequence ID" value="MSS01013.1"/>
    <property type="molecule type" value="Genomic_DNA"/>
</dbReference>
<protein>
    <submittedName>
        <fullName evidence="2">Uncharacterized protein</fullName>
    </submittedName>
</protein>
<accession>A0A7X2N2Z4</accession>
<keyword evidence="1" id="KW-1133">Transmembrane helix</keyword>
<dbReference type="RefSeq" id="WP_154459489.1">
    <property type="nucleotide sequence ID" value="NZ_VUMM01000003.1"/>
</dbReference>
<gene>
    <name evidence="2" type="ORF">FYJ50_02580</name>
</gene>
<proteinExistence type="predicted"/>
<evidence type="ECO:0000256" key="1">
    <source>
        <dbReference type="SAM" id="Phobius"/>
    </source>
</evidence>
<sequence length="148" mass="17393">MKNKGSFRLTFILCIVLFLIISLNWSLFISGPSRIQEEKNEKILSKIEKRVEGIKGLTCHIFDYVTFNGYTNDTLYWFDENGDTITKREISDLNYEKAKDVAKEEYNVDCKTIELGYGYNNPCYEIVGTDYMILIDFDSFVRVYEREI</sequence>
<keyword evidence="1" id="KW-0472">Membrane</keyword>
<reference evidence="2 3" key="1">
    <citation type="submission" date="2019-08" db="EMBL/GenBank/DDBJ databases">
        <title>In-depth cultivation of the pig gut microbiome towards novel bacterial diversity and tailored functional studies.</title>
        <authorList>
            <person name="Wylensek D."/>
            <person name="Hitch T.C.A."/>
            <person name="Clavel T."/>
        </authorList>
    </citation>
    <scope>NUCLEOTIDE SEQUENCE [LARGE SCALE GENOMIC DNA]</scope>
    <source>
        <strain evidence="2 3">LKV-178-WT-2G</strain>
    </source>
</reference>
<keyword evidence="3" id="KW-1185">Reference proteome</keyword>
<dbReference type="Proteomes" id="UP000470082">
    <property type="component" value="Unassembled WGS sequence"/>
</dbReference>
<dbReference type="AlphaFoldDB" id="A0A7X2N2Z4"/>